<organism evidence="1 2">
    <name type="scientific">Aquimixticola soesokkakensis</name>
    <dbReference type="NCBI Taxonomy" id="1519096"/>
    <lineage>
        <taxon>Bacteria</taxon>
        <taxon>Pseudomonadati</taxon>
        <taxon>Pseudomonadota</taxon>
        <taxon>Alphaproteobacteria</taxon>
        <taxon>Rhodobacterales</taxon>
        <taxon>Paracoccaceae</taxon>
        <taxon>Aquimixticola</taxon>
    </lineage>
</organism>
<keyword evidence="2" id="KW-1185">Reference proteome</keyword>
<evidence type="ECO:0000313" key="2">
    <source>
        <dbReference type="Proteomes" id="UP000193862"/>
    </source>
</evidence>
<dbReference type="RefSeq" id="WP_234990493.1">
    <property type="nucleotide sequence ID" value="NZ_FWFS01000010.1"/>
</dbReference>
<dbReference type="Pfam" id="PF05035">
    <property type="entry name" value="DGOK"/>
    <property type="match status" value="1"/>
</dbReference>
<dbReference type="InterPro" id="IPR007729">
    <property type="entry name" value="DGOK"/>
</dbReference>
<dbReference type="InterPro" id="IPR042258">
    <property type="entry name" value="DGOK_N"/>
</dbReference>
<keyword evidence="1" id="KW-0808">Transferase</keyword>
<dbReference type="GO" id="GO:0008671">
    <property type="term" value="F:2-dehydro-3-deoxygalactonokinase activity"/>
    <property type="evidence" value="ECO:0007669"/>
    <property type="project" value="InterPro"/>
</dbReference>
<accession>A0A1Y5TB83</accession>
<dbReference type="InterPro" id="IPR042257">
    <property type="entry name" value="DGOK_C"/>
</dbReference>
<dbReference type="Proteomes" id="UP000193862">
    <property type="component" value="Unassembled WGS sequence"/>
</dbReference>
<reference evidence="1 2" key="1">
    <citation type="submission" date="2017-03" db="EMBL/GenBank/DDBJ databases">
        <authorList>
            <person name="Afonso C.L."/>
            <person name="Miller P.J."/>
            <person name="Scott M.A."/>
            <person name="Spackman E."/>
            <person name="Goraichik I."/>
            <person name="Dimitrov K.M."/>
            <person name="Suarez D.L."/>
            <person name="Swayne D.E."/>
        </authorList>
    </citation>
    <scope>NUCLEOTIDE SEQUENCE [LARGE SCALE GENOMIC DNA]</scope>
    <source>
        <strain evidence="1 2">CECT 8620</strain>
    </source>
</reference>
<dbReference type="AlphaFoldDB" id="A0A1Y5TB83"/>
<proteinExistence type="predicted"/>
<name>A0A1Y5TB83_9RHOB</name>
<dbReference type="EMBL" id="FWFS01000010">
    <property type="protein sequence ID" value="SLN60046.1"/>
    <property type="molecule type" value="Genomic_DNA"/>
</dbReference>
<dbReference type="Gene3D" id="3.30.420.300">
    <property type="entry name" value="2-keto-3-deoxy-galactonokinase, substrate binding domain"/>
    <property type="match status" value="1"/>
</dbReference>
<gene>
    <name evidence="1" type="ORF">AQS8620_02693</name>
</gene>
<dbReference type="GO" id="GO:0034194">
    <property type="term" value="P:D-galactonate catabolic process"/>
    <property type="evidence" value="ECO:0007669"/>
    <property type="project" value="InterPro"/>
</dbReference>
<keyword evidence="1" id="KW-0418">Kinase</keyword>
<dbReference type="Gene3D" id="3.30.420.310">
    <property type="entry name" value="2-keto-3-deoxy-galactonokinase, C-terminal domain"/>
    <property type="match status" value="1"/>
</dbReference>
<sequence>MSESPSQTPDWIGVDWGTSRLRVFAMRGARCLDTRQSDQGMGKVAAEAFEPALLELIAPWLQAGQVMPVLACGMVGARQGWREAPYRAVPCAPVAAGKAVQVPTRDPRICVRILPGLRQSAPSDVMRGEETQIAGFLAQRPAFNGTILLPGTHCKHVQIEAGQVIGFTTHMTGELFALLAEKSVLRHSIAPHGTDPEAFAAGVAQGLAGGAFAALFALRAEALVADLTPTAARARLSGLLIGAELSQSELQTCVIIGSGDIAQAYQAALAQRGVVAELCDGADLVREGLTAYRLGDQK</sequence>
<evidence type="ECO:0000313" key="1">
    <source>
        <dbReference type="EMBL" id="SLN60046.1"/>
    </source>
</evidence>
<protein>
    <submittedName>
        <fullName evidence="1">2-keto-3-deoxy-galactonokinase</fullName>
    </submittedName>
</protein>